<gene>
    <name evidence="1" type="ORF">TNCT_532511</name>
</gene>
<comment type="caution">
    <text evidence="1">The sequence shown here is derived from an EMBL/GenBank/DDBJ whole genome shotgun (WGS) entry which is preliminary data.</text>
</comment>
<keyword evidence="2" id="KW-1185">Reference proteome</keyword>
<accession>A0A8X6GNR8</accession>
<evidence type="ECO:0000313" key="2">
    <source>
        <dbReference type="Proteomes" id="UP000887116"/>
    </source>
</evidence>
<evidence type="ECO:0000313" key="1">
    <source>
        <dbReference type="EMBL" id="GFR07948.1"/>
    </source>
</evidence>
<dbReference type="EMBL" id="BMAO01026232">
    <property type="protein sequence ID" value="GFR07948.1"/>
    <property type="molecule type" value="Genomic_DNA"/>
</dbReference>
<sequence length="122" mass="13525">MKHGHHHLVFGDGTGDIHHLMSVSLATLPGKPVTAVAINNAWCLKIPIEERAMNHVFLFFVTTSFRRGSSSLSGIYALIMLSTWSGRFWSATKPRDACVAVLAFATQWSTRNRLLFQTLGDP</sequence>
<name>A0A8X6GNR8_TRICU</name>
<protein>
    <submittedName>
        <fullName evidence="1">Uncharacterized protein</fullName>
    </submittedName>
</protein>
<dbReference type="Proteomes" id="UP000887116">
    <property type="component" value="Unassembled WGS sequence"/>
</dbReference>
<dbReference type="AlphaFoldDB" id="A0A8X6GNR8"/>
<reference evidence="1" key="1">
    <citation type="submission" date="2020-07" db="EMBL/GenBank/DDBJ databases">
        <title>Multicomponent nature underlies the extraordinary mechanical properties of spider dragline silk.</title>
        <authorList>
            <person name="Kono N."/>
            <person name="Nakamura H."/>
            <person name="Mori M."/>
            <person name="Yoshida Y."/>
            <person name="Ohtoshi R."/>
            <person name="Malay A.D."/>
            <person name="Moran D.A.P."/>
            <person name="Tomita M."/>
            <person name="Numata K."/>
            <person name="Arakawa K."/>
        </authorList>
    </citation>
    <scope>NUCLEOTIDE SEQUENCE</scope>
</reference>
<organism evidence="1 2">
    <name type="scientific">Trichonephila clavata</name>
    <name type="common">Joro spider</name>
    <name type="synonym">Nephila clavata</name>
    <dbReference type="NCBI Taxonomy" id="2740835"/>
    <lineage>
        <taxon>Eukaryota</taxon>
        <taxon>Metazoa</taxon>
        <taxon>Ecdysozoa</taxon>
        <taxon>Arthropoda</taxon>
        <taxon>Chelicerata</taxon>
        <taxon>Arachnida</taxon>
        <taxon>Araneae</taxon>
        <taxon>Araneomorphae</taxon>
        <taxon>Entelegynae</taxon>
        <taxon>Araneoidea</taxon>
        <taxon>Nephilidae</taxon>
        <taxon>Trichonephila</taxon>
    </lineage>
</organism>
<proteinExistence type="predicted"/>